<dbReference type="InterPro" id="IPR025534">
    <property type="entry name" value="DUF4420"/>
</dbReference>
<keyword evidence="2" id="KW-1185">Reference proteome</keyword>
<accession>A0A318S016</accession>
<dbReference type="OrthoDB" id="4854145at2"/>
<evidence type="ECO:0000313" key="1">
    <source>
        <dbReference type="EMBL" id="PYE19545.1"/>
    </source>
</evidence>
<dbReference type="Proteomes" id="UP000247591">
    <property type="component" value="Unassembled WGS sequence"/>
</dbReference>
<proteinExistence type="predicted"/>
<reference evidence="1 2" key="1">
    <citation type="submission" date="2018-06" db="EMBL/GenBank/DDBJ databases">
        <title>Genomic Encyclopedia of Type Strains, Phase IV (KMG-IV): sequencing the most valuable type-strain genomes for metagenomic binning, comparative biology and taxonomic classification.</title>
        <authorList>
            <person name="Goeker M."/>
        </authorList>
    </citation>
    <scope>NUCLEOTIDE SEQUENCE [LARGE SCALE GENOMIC DNA]</scope>
    <source>
        <strain evidence="1 2">DSM 45521</strain>
    </source>
</reference>
<name>A0A318S016_WILLI</name>
<dbReference type="Pfam" id="PF14390">
    <property type="entry name" value="DUF4420"/>
    <property type="match status" value="1"/>
</dbReference>
<dbReference type="EMBL" id="QJSP01000003">
    <property type="protein sequence ID" value="PYE19545.1"/>
    <property type="molecule type" value="Genomic_DNA"/>
</dbReference>
<gene>
    <name evidence="1" type="ORF">DFR67_103458</name>
</gene>
<comment type="caution">
    <text evidence="1">The sequence shown here is derived from an EMBL/GenBank/DDBJ whole genome shotgun (WGS) entry which is preliminary data.</text>
</comment>
<dbReference type="AlphaFoldDB" id="A0A318S016"/>
<sequence length="328" mass="36425">MPEERNGYLTPETLAEYFQATTPTVQRLSSNPHCWLRIDPIRDVLELFAEEIGDLPDLVEFERLSVDRDTIYGEACFHLRVDAEGDRYEAYSLVANIVDAMGEGQTFSAATRQSVQSFSELLSKRHQLTPEKERGLIGELLVLSGLVNVLGGPAAIESWLGPGSEEHDFALADFDAEVKTTGAEKRVHVINSATQLLALPNRPLWLVSIQLTRAGSAANSVTLSGLVSELRCRLEGDESRFISYLTSNGWRDRDDELYRTRYLLRSVPTAYQVNDTFPALTRPRINQVVPQPGLVLSISYRVDVSSLDAQVPPYPLSELVNGSNQGDT</sequence>
<protein>
    <submittedName>
        <fullName evidence="1">Putative PD-(D/E)XK family protein DUF4420</fullName>
    </submittedName>
</protein>
<dbReference type="RefSeq" id="WP_110468701.1">
    <property type="nucleotide sequence ID" value="NZ_QJSP01000003.1"/>
</dbReference>
<organism evidence="1 2">
    <name type="scientific">Williamsia limnetica</name>
    <dbReference type="NCBI Taxonomy" id="882452"/>
    <lineage>
        <taxon>Bacteria</taxon>
        <taxon>Bacillati</taxon>
        <taxon>Actinomycetota</taxon>
        <taxon>Actinomycetes</taxon>
        <taxon>Mycobacteriales</taxon>
        <taxon>Nocardiaceae</taxon>
        <taxon>Williamsia</taxon>
    </lineage>
</organism>
<evidence type="ECO:0000313" key="2">
    <source>
        <dbReference type="Proteomes" id="UP000247591"/>
    </source>
</evidence>